<organism evidence="1 2">
    <name type="scientific">Formosimonas limnophila</name>
    <dbReference type="NCBI Taxonomy" id="1384487"/>
    <lineage>
        <taxon>Bacteria</taxon>
        <taxon>Pseudomonadati</taxon>
        <taxon>Pseudomonadota</taxon>
        <taxon>Betaproteobacteria</taxon>
        <taxon>Burkholderiales</taxon>
        <taxon>Burkholderiaceae</taxon>
        <taxon>Formosimonas</taxon>
    </lineage>
</organism>
<comment type="caution">
    <text evidence="1">The sequence shown here is derived from an EMBL/GenBank/DDBJ whole genome shotgun (WGS) entry which is preliminary data.</text>
</comment>
<dbReference type="PANTHER" id="PTHR33973">
    <property type="entry name" value="OS07G0153300 PROTEIN"/>
    <property type="match status" value="1"/>
</dbReference>
<sequence length="261" mass="30770">MNSALYHGHIQHRRLHPKQHAFRYSIGLLWLDLSEQEALFSLSRLAGKNRFAPFSFRETDYLPHLTRSGMSLFDAVCISTQELGELNISRICLLTQPRSWGLSFNPVSFFYCYDGEHQLRAILCEVRNTPWRERYHYLLRTEQTETNQFSVAKSFHVSPFLPRDIEHRMRFYQDGHRLTVYMSDFQQTQKVFDAGLSLFKIELNHQSVKNYVFQFPWMSAKTLVGIYWQALRLVLKGLRYHPHLPADGSSKIAQNTNKEHQ</sequence>
<dbReference type="InterPro" id="IPR010775">
    <property type="entry name" value="DUF1365"/>
</dbReference>
<reference evidence="1" key="2">
    <citation type="submission" date="2020-09" db="EMBL/GenBank/DDBJ databases">
        <authorList>
            <person name="Sun Q."/>
            <person name="Kim S."/>
        </authorList>
    </citation>
    <scope>NUCLEOTIDE SEQUENCE</scope>
    <source>
        <strain evidence="1">KCTC 32501</strain>
    </source>
</reference>
<protein>
    <submittedName>
        <fullName evidence="1">DUF1365 domain-containing protein</fullName>
    </submittedName>
</protein>
<evidence type="ECO:0000313" key="1">
    <source>
        <dbReference type="EMBL" id="GHA68899.1"/>
    </source>
</evidence>
<evidence type="ECO:0000313" key="2">
    <source>
        <dbReference type="Proteomes" id="UP000614287"/>
    </source>
</evidence>
<dbReference type="AlphaFoldDB" id="A0A8J3FXZ9"/>
<dbReference type="RefSeq" id="WP_189491693.1">
    <property type="nucleotide sequence ID" value="NZ_BMZG01000003.1"/>
</dbReference>
<gene>
    <name evidence="1" type="ORF">GCM10009007_07090</name>
</gene>
<dbReference type="PANTHER" id="PTHR33973:SF4">
    <property type="entry name" value="OS07G0153300 PROTEIN"/>
    <property type="match status" value="1"/>
</dbReference>
<dbReference type="Pfam" id="PF07103">
    <property type="entry name" value="DUF1365"/>
    <property type="match status" value="1"/>
</dbReference>
<dbReference type="EMBL" id="BMZG01000003">
    <property type="protein sequence ID" value="GHA68899.1"/>
    <property type="molecule type" value="Genomic_DNA"/>
</dbReference>
<accession>A0A8J3FXZ9</accession>
<dbReference type="Proteomes" id="UP000614287">
    <property type="component" value="Unassembled WGS sequence"/>
</dbReference>
<proteinExistence type="predicted"/>
<keyword evidence="2" id="KW-1185">Reference proteome</keyword>
<name>A0A8J3FXZ9_9BURK</name>
<reference evidence="1" key="1">
    <citation type="journal article" date="2014" name="Int. J. Syst. Evol. Microbiol.">
        <title>Complete genome sequence of Corynebacterium casei LMG S-19264T (=DSM 44701T), isolated from a smear-ripened cheese.</title>
        <authorList>
            <consortium name="US DOE Joint Genome Institute (JGI-PGF)"/>
            <person name="Walter F."/>
            <person name="Albersmeier A."/>
            <person name="Kalinowski J."/>
            <person name="Ruckert C."/>
        </authorList>
    </citation>
    <scope>NUCLEOTIDE SEQUENCE</scope>
    <source>
        <strain evidence="1">KCTC 32501</strain>
    </source>
</reference>